<keyword evidence="3" id="KW-1185">Reference proteome</keyword>
<protein>
    <submittedName>
        <fullName evidence="2">Enoyl-CoA hydratase-related protein</fullName>
    </submittedName>
</protein>
<dbReference type="PANTHER" id="PTHR43802">
    <property type="entry name" value="ENOYL-COA HYDRATASE"/>
    <property type="match status" value="1"/>
</dbReference>
<dbReference type="InterPro" id="IPR001753">
    <property type="entry name" value="Enoyl-CoA_hydra/iso"/>
</dbReference>
<accession>A0ABU4FTP9</accession>
<evidence type="ECO:0000313" key="2">
    <source>
        <dbReference type="EMBL" id="MDV7224013.1"/>
    </source>
</evidence>
<dbReference type="PANTHER" id="PTHR43802:SF1">
    <property type="entry name" value="IP11341P-RELATED"/>
    <property type="match status" value="1"/>
</dbReference>
<proteinExistence type="inferred from homology"/>
<evidence type="ECO:0000256" key="1">
    <source>
        <dbReference type="ARBA" id="ARBA00005254"/>
    </source>
</evidence>
<evidence type="ECO:0000313" key="3">
    <source>
        <dbReference type="Proteomes" id="UP001187346"/>
    </source>
</evidence>
<organism evidence="2 3">
    <name type="scientific">Streptomyces prunicolor</name>
    <dbReference type="NCBI Taxonomy" id="67348"/>
    <lineage>
        <taxon>Bacteria</taxon>
        <taxon>Bacillati</taxon>
        <taxon>Actinomycetota</taxon>
        <taxon>Actinomycetes</taxon>
        <taxon>Kitasatosporales</taxon>
        <taxon>Streptomycetaceae</taxon>
        <taxon>Streptomyces</taxon>
    </lineage>
</organism>
<comment type="caution">
    <text evidence="2">The sequence shown here is derived from an EMBL/GenBank/DDBJ whole genome shotgun (WGS) entry which is preliminary data.</text>
</comment>
<name>A0ABU4FTP9_9ACTN</name>
<reference evidence="2 3" key="1">
    <citation type="submission" date="2023-10" db="EMBL/GenBank/DDBJ databases">
        <title>Characterization of rhizosphere-enriched actinobacteria from wheat plants lab-grown on chernevaya soil.</title>
        <authorList>
            <person name="Tikhonova E.N."/>
            <person name="Konopkin A."/>
            <person name="Kravchenko I.K."/>
        </authorList>
    </citation>
    <scope>NUCLEOTIDE SEQUENCE [LARGE SCALE GENOMIC DNA]</scope>
    <source>
        <strain evidence="2 3">RR29</strain>
    </source>
</reference>
<dbReference type="SUPFAM" id="SSF52096">
    <property type="entry name" value="ClpP/crotonase"/>
    <property type="match status" value="1"/>
</dbReference>
<dbReference type="Proteomes" id="UP001187346">
    <property type="component" value="Unassembled WGS sequence"/>
</dbReference>
<comment type="similarity">
    <text evidence="1">Belongs to the enoyl-CoA hydratase/isomerase family.</text>
</comment>
<gene>
    <name evidence="2" type="ORF">R5A26_49670</name>
</gene>
<dbReference type="EMBL" id="JAWMAJ010000419">
    <property type="protein sequence ID" value="MDV7224013.1"/>
    <property type="molecule type" value="Genomic_DNA"/>
</dbReference>
<dbReference type="Gene3D" id="3.90.226.10">
    <property type="entry name" value="2-enoyl-CoA Hydratase, Chain A, domain 1"/>
    <property type="match status" value="1"/>
</dbReference>
<dbReference type="InterPro" id="IPR029045">
    <property type="entry name" value="ClpP/crotonase-like_dom_sf"/>
</dbReference>
<dbReference type="CDD" id="cd06558">
    <property type="entry name" value="crotonase-like"/>
    <property type="match status" value="1"/>
</dbReference>
<sequence length="355" mass="36985">MLTRSAISVADLAAGAAHADLLAEGGAVVDPLLLVDLDRPFGSTAVLRRAVERAQECDRLLVGVTRAAAAPAALTEALDLTLAPADGGDRRLVAVEDPDAEARVLYGHALGNPEAAVVLGQVLRVGEQLAVHQALDAESLAYSTLLTGGGFARWLAARGDRPVPPPARAETVLVRRDGDTLHLTLNRPERRNAYGRELRDALVAALDVARLDATVAEVVLDGNGPSFCSGGDLGEFGVAADLSTAHLVRTRGGAARSVHELRDRITVRMHGACVGAGIELPAFASRIVADPGTVFRLPELGMGLIPGAGGTVSIPRRIGRWRTLYLVLSGCPLDAGQALRWGLVDEVEPVGPPAA</sequence>
<dbReference type="Pfam" id="PF00378">
    <property type="entry name" value="ECH_1"/>
    <property type="match status" value="1"/>
</dbReference>